<organism evidence="1 2">
    <name type="scientific">Dichomitus squalens</name>
    <dbReference type="NCBI Taxonomy" id="114155"/>
    <lineage>
        <taxon>Eukaryota</taxon>
        <taxon>Fungi</taxon>
        <taxon>Dikarya</taxon>
        <taxon>Basidiomycota</taxon>
        <taxon>Agaricomycotina</taxon>
        <taxon>Agaricomycetes</taxon>
        <taxon>Polyporales</taxon>
        <taxon>Polyporaceae</taxon>
        <taxon>Dichomitus</taxon>
    </lineage>
</organism>
<evidence type="ECO:0000313" key="2">
    <source>
        <dbReference type="Proteomes" id="UP000292082"/>
    </source>
</evidence>
<dbReference type="AlphaFoldDB" id="A0A4Q9NVP0"/>
<proteinExistence type="predicted"/>
<reference evidence="1 2" key="1">
    <citation type="submission" date="2019-01" db="EMBL/GenBank/DDBJ databases">
        <title>Draft genome sequences of three monokaryotic isolates of the white-rot basidiomycete fungus Dichomitus squalens.</title>
        <authorList>
            <consortium name="DOE Joint Genome Institute"/>
            <person name="Lopez S.C."/>
            <person name="Andreopoulos B."/>
            <person name="Pangilinan J."/>
            <person name="Lipzen A."/>
            <person name="Riley R."/>
            <person name="Ahrendt S."/>
            <person name="Ng V."/>
            <person name="Barry K."/>
            <person name="Daum C."/>
            <person name="Grigoriev I.V."/>
            <person name="Hilden K.S."/>
            <person name="Makela M.R."/>
            <person name="de Vries R.P."/>
        </authorList>
    </citation>
    <scope>NUCLEOTIDE SEQUENCE [LARGE SCALE GENOMIC DNA]</scope>
    <source>
        <strain evidence="1 2">CBS 464.89</strain>
    </source>
</reference>
<protein>
    <submittedName>
        <fullName evidence="1">Uncharacterized protein</fullName>
    </submittedName>
</protein>
<evidence type="ECO:0000313" key="1">
    <source>
        <dbReference type="EMBL" id="TBU60114.1"/>
    </source>
</evidence>
<dbReference type="EMBL" id="ML145107">
    <property type="protein sequence ID" value="TBU60114.1"/>
    <property type="molecule type" value="Genomic_DNA"/>
</dbReference>
<keyword evidence="2" id="KW-1185">Reference proteome</keyword>
<sequence length="70" mass="8118">MLSISQSQCQLVAYFLLVCITRPRCQHVPYPLAEQEPILLQDDHNSVLCMHSKYRIADRSSRLLGMETLR</sequence>
<accession>A0A4Q9NVP0</accession>
<name>A0A4Q9NVP0_9APHY</name>
<dbReference type="Proteomes" id="UP000292082">
    <property type="component" value="Unassembled WGS sequence"/>
</dbReference>
<gene>
    <name evidence="1" type="ORF">BD310DRAFT_347383</name>
</gene>